<keyword evidence="1" id="KW-1133">Transmembrane helix</keyword>
<gene>
    <name evidence="2" type="ORF">LACBIDRAFT_305061</name>
</gene>
<dbReference type="InParanoid" id="B0CTC2"/>
<sequence>MLNSSSRTIKVDDTDPHIVYNGGPWVLDNGSQSKLGNFGLPYQNTLHGLKKGSGSLSYSFEGSAVMVYGTMNIRNTSGVIDPKWSCFIDGVAIPTVPPFQYPENNYPLCEQSQLSDGDHTIIVSATSNGQPFWFDDIEYTPSLGVSLDNATIVVDHMDPYIQYGPGWLPLGDTANMTSTNGAQMNLQFTGVGLSWVGFIPTELPHEPAPALYTVDDLSPVAFVLPGLPSNSSTLFNQVFFATPALPYGPHNLTVVYQGGNTLTPLTLTDLLIQNGSPLVSGVNTTSTAANNTHPGVSKATASTRARAGPIVGGVFGTILAVLLLAILFIFARRWYRRYKKPVLRPTPGYAHSFDPTAPLDMEMENRRSLAPSIITQDPRYPTFTPGIHHDTQSTVTFDPPPLHPAAQTESNPTSSYISQSNYQNLKPAYTVASGSAGYPYASVGIGAFHQALFLSKSQEVASGSRMRDSYM</sequence>
<dbReference type="Proteomes" id="UP000001194">
    <property type="component" value="Unassembled WGS sequence"/>
</dbReference>
<evidence type="ECO:0000313" key="2">
    <source>
        <dbReference type="EMBL" id="EDR13890.1"/>
    </source>
</evidence>
<name>B0CTC2_LACBS</name>
<organism evidence="3">
    <name type="scientific">Laccaria bicolor (strain S238N-H82 / ATCC MYA-4686)</name>
    <name type="common">Bicoloured deceiver</name>
    <name type="synonym">Laccaria laccata var. bicolor</name>
    <dbReference type="NCBI Taxonomy" id="486041"/>
    <lineage>
        <taxon>Eukaryota</taxon>
        <taxon>Fungi</taxon>
        <taxon>Dikarya</taxon>
        <taxon>Basidiomycota</taxon>
        <taxon>Agaricomycotina</taxon>
        <taxon>Agaricomycetes</taxon>
        <taxon>Agaricomycetidae</taxon>
        <taxon>Agaricales</taxon>
        <taxon>Agaricineae</taxon>
        <taxon>Hydnangiaceae</taxon>
        <taxon>Laccaria</taxon>
    </lineage>
</organism>
<keyword evidence="1" id="KW-0472">Membrane</keyword>
<dbReference type="STRING" id="486041.B0CTC2"/>
<keyword evidence="3" id="KW-1185">Reference proteome</keyword>
<dbReference type="HOGENOM" id="CLU_036313_0_0_1"/>
<dbReference type="OrthoDB" id="3052647at2759"/>
<dbReference type="Gene3D" id="2.60.120.260">
    <property type="entry name" value="Galactose-binding domain-like"/>
    <property type="match status" value="2"/>
</dbReference>
<evidence type="ECO:0000313" key="3">
    <source>
        <dbReference type="Proteomes" id="UP000001194"/>
    </source>
</evidence>
<proteinExistence type="predicted"/>
<accession>B0CTC2</accession>
<feature type="transmembrane region" description="Helical" evidence="1">
    <location>
        <begin position="310"/>
        <end position="331"/>
    </location>
</feature>
<dbReference type="RefSeq" id="XP_001874449.1">
    <property type="nucleotide sequence ID" value="XM_001874414.1"/>
</dbReference>
<dbReference type="GeneID" id="6070341"/>
<dbReference type="EMBL" id="DS547092">
    <property type="protein sequence ID" value="EDR13890.1"/>
    <property type="molecule type" value="Genomic_DNA"/>
</dbReference>
<dbReference type="AlphaFoldDB" id="B0CTC2"/>
<evidence type="ECO:0000256" key="1">
    <source>
        <dbReference type="SAM" id="Phobius"/>
    </source>
</evidence>
<keyword evidence="1" id="KW-0812">Transmembrane</keyword>
<protein>
    <submittedName>
        <fullName evidence="2">Predicted protein</fullName>
    </submittedName>
</protein>
<dbReference type="KEGG" id="lbc:LACBIDRAFT_305061"/>
<reference evidence="2 3" key="1">
    <citation type="journal article" date="2008" name="Nature">
        <title>The genome of Laccaria bicolor provides insights into mycorrhizal symbiosis.</title>
        <authorList>
            <person name="Martin F."/>
            <person name="Aerts A."/>
            <person name="Ahren D."/>
            <person name="Brun A."/>
            <person name="Danchin E.G.J."/>
            <person name="Duchaussoy F."/>
            <person name="Gibon J."/>
            <person name="Kohler A."/>
            <person name="Lindquist E."/>
            <person name="Pereda V."/>
            <person name="Salamov A."/>
            <person name="Shapiro H.J."/>
            <person name="Wuyts J."/>
            <person name="Blaudez D."/>
            <person name="Buee M."/>
            <person name="Brokstein P."/>
            <person name="Canbaeck B."/>
            <person name="Cohen D."/>
            <person name="Courty P.E."/>
            <person name="Coutinho P.M."/>
            <person name="Delaruelle C."/>
            <person name="Detter J.C."/>
            <person name="Deveau A."/>
            <person name="DiFazio S."/>
            <person name="Duplessis S."/>
            <person name="Fraissinet-Tachet L."/>
            <person name="Lucic E."/>
            <person name="Frey-Klett P."/>
            <person name="Fourrey C."/>
            <person name="Feussner I."/>
            <person name="Gay G."/>
            <person name="Grimwood J."/>
            <person name="Hoegger P.J."/>
            <person name="Jain P."/>
            <person name="Kilaru S."/>
            <person name="Labbe J."/>
            <person name="Lin Y.C."/>
            <person name="Legue V."/>
            <person name="Le Tacon F."/>
            <person name="Marmeisse R."/>
            <person name="Melayah D."/>
            <person name="Montanini B."/>
            <person name="Muratet M."/>
            <person name="Nehls U."/>
            <person name="Niculita-Hirzel H."/>
            <person name="Oudot-Le Secq M.P."/>
            <person name="Peter M."/>
            <person name="Quesneville H."/>
            <person name="Rajashekar B."/>
            <person name="Reich M."/>
            <person name="Rouhier N."/>
            <person name="Schmutz J."/>
            <person name="Yin T."/>
            <person name="Chalot M."/>
            <person name="Henrissat B."/>
            <person name="Kuees U."/>
            <person name="Lucas S."/>
            <person name="Van de Peer Y."/>
            <person name="Podila G.K."/>
            <person name="Polle A."/>
            <person name="Pukkila P.J."/>
            <person name="Richardson P.M."/>
            <person name="Rouze P."/>
            <person name="Sanders I.R."/>
            <person name="Stajich J.E."/>
            <person name="Tunlid A."/>
            <person name="Tuskan G."/>
            <person name="Grigoriev I.V."/>
        </authorList>
    </citation>
    <scope>NUCLEOTIDE SEQUENCE [LARGE SCALE GENOMIC DNA]</scope>
    <source>
        <strain evidence="3">S238N-H82 / ATCC MYA-4686</strain>
    </source>
</reference>